<organism evidence="1">
    <name type="scientific">Tanacetum cinerariifolium</name>
    <name type="common">Dalmatian daisy</name>
    <name type="synonym">Chrysanthemum cinerariifolium</name>
    <dbReference type="NCBI Taxonomy" id="118510"/>
    <lineage>
        <taxon>Eukaryota</taxon>
        <taxon>Viridiplantae</taxon>
        <taxon>Streptophyta</taxon>
        <taxon>Embryophyta</taxon>
        <taxon>Tracheophyta</taxon>
        <taxon>Spermatophyta</taxon>
        <taxon>Magnoliopsida</taxon>
        <taxon>eudicotyledons</taxon>
        <taxon>Gunneridae</taxon>
        <taxon>Pentapetalae</taxon>
        <taxon>asterids</taxon>
        <taxon>campanulids</taxon>
        <taxon>Asterales</taxon>
        <taxon>Asteraceae</taxon>
        <taxon>Asteroideae</taxon>
        <taxon>Anthemideae</taxon>
        <taxon>Anthemidinae</taxon>
        <taxon>Tanacetum</taxon>
    </lineage>
</organism>
<evidence type="ECO:0000313" key="1">
    <source>
        <dbReference type="EMBL" id="GEU73025.1"/>
    </source>
</evidence>
<dbReference type="EMBL" id="BKCJ010006609">
    <property type="protein sequence ID" value="GEU73025.1"/>
    <property type="molecule type" value="Genomic_DNA"/>
</dbReference>
<dbReference type="PROSITE" id="PS51257">
    <property type="entry name" value="PROKAR_LIPOPROTEIN"/>
    <property type="match status" value="1"/>
</dbReference>
<accession>A0A6L2ML43</accession>
<reference evidence="1" key="1">
    <citation type="journal article" date="2019" name="Sci. Rep.">
        <title>Draft genome of Tanacetum cinerariifolium, the natural source of mosquito coil.</title>
        <authorList>
            <person name="Yamashiro T."/>
            <person name="Shiraishi A."/>
            <person name="Satake H."/>
            <person name="Nakayama K."/>
        </authorList>
    </citation>
    <scope>NUCLEOTIDE SEQUENCE</scope>
</reference>
<gene>
    <name evidence="1" type="ORF">Tci_045003</name>
</gene>
<dbReference type="AlphaFoldDB" id="A0A6L2ML43"/>
<name>A0A6L2ML43_TANCI</name>
<comment type="caution">
    <text evidence="1">The sequence shown here is derived from an EMBL/GenBank/DDBJ whole genome shotgun (WGS) entry which is preliminary data.</text>
</comment>
<sequence length="70" mass="6460">MVGGKRITECSGGVDVAGSGGGGGAPVGIVGGCVVAAVGIGGAADIDGSGVGDCCVIENWPGERLTEDGL</sequence>
<protein>
    <submittedName>
        <fullName evidence="1">Uncharacterized protein</fullName>
    </submittedName>
</protein>
<proteinExistence type="predicted"/>